<dbReference type="PATRIC" id="fig|1121326.3.peg.879"/>
<keyword evidence="6 8" id="KW-1133">Transmembrane helix</keyword>
<feature type="domain" description="Cation-transporting P-type ATPase N-terminal" evidence="9">
    <location>
        <begin position="3"/>
        <end position="77"/>
    </location>
</feature>
<comment type="subcellular location">
    <subcellularLocation>
        <location evidence="1">Membrane</location>
        <topology evidence="1">Multi-pass membrane protein</topology>
    </subcellularLocation>
</comment>
<evidence type="ECO:0000313" key="11">
    <source>
        <dbReference type="Proteomes" id="UP000076603"/>
    </source>
</evidence>
<dbReference type="GO" id="GO:0005388">
    <property type="term" value="F:P-type calcium transporter activity"/>
    <property type="evidence" value="ECO:0007669"/>
    <property type="project" value="TreeGrafter"/>
</dbReference>
<accession>A0A161Y6D3</accession>
<dbReference type="PANTHER" id="PTHR24093">
    <property type="entry name" value="CATION TRANSPORTING ATPASE"/>
    <property type="match status" value="1"/>
</dbReference>
<dbReference type="InterPro" id="IPR001757">
    <property type="entry name" value="P_typ_ATPase"/>
</dbReference>
<dbReference type="PANTHER" id="PTHR24093:SF506">
    <property type="entry name" value="CATION-TRANSPORTING ATPASE PMA1"/>
    <property type="match status" value="1"/>
</dbReference>
<dbReference type="NCBIfam" id="TIGR01494">
    <property type="entry name" value="ATPase_P-type"/>
    <property type="match status" value="1"/>
</dbReference>
<dbReference type="Gene3D" id="3.40.1110.10">
    <property type="entry name" value="Calcium-transporting ATPase, cytoplasmic domain N"/>
    <property type="match status" value="1"/>
</dbReference>
<evidence type="ECO:0000256" key="1">
    <source>
        <dbReference type="ARBA" id="ARBA00004141"/>
    </source>
</evidence>
<evidence type="ECO:0000256" key="6">
    <source>
        <dbReference type="ARBA" id="ARBA00022989"/>
    </source>
</evidence>
<proteinExistence type="predicted"/>
<dbReference type="Pfam" id="PF00122">
    <property type="entry name" value="E1-E2_ATPase"/>
    <property type="match status" value="1"/>
</dbReference>
<evidence type="ECO:0000256" key="4">
    <source>
        <dbReference type="ARBA" id="ARBA00022840"/>
    </source>
</evidence>
<feature type="transmembrane region" description="Helical" evidence="8">
    <location>
        <begin position="57"/>
        <end position="75"/>
    </location>
</feature>
<reference evidence="10 11" key="1">
    <citation type="submission" date="2016-04" db="EMBL/GenBank/DDBJ databases">
        <title>Genome sequence of Clostridium magnum DSM 2767.</title>
        <authorList>
            <person name="Poehlein A."/>
            <person name="Uhlig R."/>
            <person name="Fischer R."/>
            <person name="Bahl H."/>
            <person name="Daniel R."/>
        </authorList>
    </citation>
    <scope>NUCLEOTIDE SEQUENCE [LARGE SCALE GENOMIC DNA]</scope>
    <source>
        <strain evidence="10 11">DSM 2767</strain>
    </source>
</reference>
<dbReference type="InterPro" id="IPR008250">
    <property type="entry name" value="ATPase_P-typ_transduc_dom_A_sf"/>
</dbReference>
<gene>
    <name evidence="10" type="ORF">CLMAG_09220</name>
</gene>
<keyword evidence="2 8" id="KW-0812">Transmembrane</keyword>
<dbReference type="EMBL" id="LWAE01000001">
    <property type="protein sequence ID" value="KZL93869.1"/>
    <property type="molecule type" value="Genomic_DNA"/>
</dbReference>
<feature type="transmembrane region" description="Helical" evidence="8">
    <location>
        <begin position="779"/>
        <end position="799"/>
    </location>
</feature>
<dbReference type="SUPFAM" id="SSF56784">
    <property type="entry name" value="HAD-like"/>
    <property type="match status" value="1"/>
</dbReference>
<dbReference type="InterPro" id="IPR004014">
    <property type="entry name" value="ATPase_P-typ_cation-transptr_N"/>
</dbReference>
<keyword evidence="11" id="KW-1185">Reference proteome</keyword>
<evidence type="ECO:0000259" key="9">
    <source>
        <dbReference type="SMART" id="SM00831"/>
    </source>
</evidence>
<dbReference type="Pfam" id="PF13246">
    <property type="entry name" value="Cation_ATPase"/>
    <property type="match status" value="1"/>
</dbReference>
<keyword evidence="3" id="KW-0547">Nucleotide-binding</keyword>
<dbReference type="InterPro" id="IPR023299">
    <property type="entry name" value="ATPase_P-typ_cyto_dom_N"/>
</dbReference>
<keyword evidence="10" id="KW-0378">Hydrolase</keyword>
<dbReference type="RefSeq" id="WP_066618437.1">
    <property type="nucleotide sequence ID" value="NZ_FQXL01000010.1"/>
</dbReference>
<evidence type="ECO:0000313" key="10">
    <source>
        <dbReference type="EMBL" id="KZL93869.1"/>
    </source>
</evidence>
<evidence type="ECO:0000256" key="5">
    <source>
        <dbReference type="ARBA" id="ARBA00022842"/>
    </source>
</evidence>
<dbReference type="SMART" id="SM00831">
    <property type="entry name" value="Cation_ATPase_N"/>
    <property type="match status" value="1"/>
</dbReference>
<feature type="transmembrane region" description="Helical" evidence="8">
    <location>
        <begin position="277"/>
        <end position="300"/>
    </location>
</feature>
<dbReference type="EC" id="3.6.3.8" evidence="10"/>
<dbReference type="InterPro" id="IPR023298">
    <property type="entry name" value="ATPase_P-typ_TM_dom_sf"/>
</dbReference>
<protein>
    <submittedName>
        <fullName evidence="10">Calcium-transporting ATPase 1</fullName>
        <ecNumber evidence="10">3.6.3.8</ecNumber>
    </submittedName>
</protein>
<dbReference type="InterPro" id="IPR036412">
    <property type="entry name" value="HAD-like_sf"/>
</dbReference>
<keyword evidence="7 8" id="KW-0472">Membrane</keyword>
<dbReference type="InterPro" id="IPR059000">
    <property type="entry name" value="ATPase_P-type_domA"/>
</dbReference>
<evidence type="ECO:0000256" key="7">
    <source>
        <dbReference type="ARBA" id="ARBA00023136"/>
    </source>
</evidence>
<dbReference type="AlphaFoldDB" id="A0A161Y6D3"/>
<dbReference type="Pfam" id="PF00690">
    <property type="entry name" value="Cation_ATPase_N"/>
    <property type="match status" value="1"/>
</dbReference>
<evidence type="ECO:0000256" key="3">
    <source>
        <dbReference type="ARBA" id="ARBA00022741"/>
    </source>
</evidence>
<feature type="transmembrane region" description="Helical" evidence="8">
    <location>
        <begin position="811"/>
        <end position="832"/>
    </location>
</feature>
<dbReference type="PRINTS" id="PR00119">
    <property type="entry name" value="CATATPASE"/>
</dbReference>
<feature type="transmembrane region" description="Helical" evidence="8">
    <location>
        <begin position="242"/>
        <end position="265"/>
    </location>
</feature>
<keyword evidence="5" id="KW-0460">Magnesium</keyword>
<feature type="transmembrane region" description="Helical" evidence="8">
    <location>
        <begin position="751"/>
        <end position="773"/>
    </location>
</feature>
<feature type="transmembrane region" description="Helical" evidence="8">
    <location>
        <begin position="81"/>
        <end position="101"/>
    </location>
</feature>
<feature type="transmembrane region" description="Helical" evidence="8">
    <location>
        <begin position="712"/>
        <end position="730"/>
    </location>
</feature>
<evidence type="ECO:0000256" key="8">
    <source>
        <dbReference type="SAM" id="Phobius"/>
    </source>
</evidence>
<sequence>MIQWYGSPWSEAVKSLKSNIYSGLDEEQIKPYREQYGENVILIPKTKSLTSLIMNQVKELWIILLFICSAIFLYFQEFAMAGMGVTIIIVSTLCFALNEYNEEKNIKELQRFNKGFARVVREGRTLKIPSTELVVGDIVIVGKGEGVPADLRVIESDELKVNESSITGENFISEKYETKIEDKELALSDMKNILFKASVVVGGSGTGIVIATGMDTQISNIIKLFFGEKEKTEYFNRRVNKIINYVSVLILAFMIFNISVGSMVFKEKITYILRDSAVFVLSSIPQGMVIVITIVSAILFKKMKKSSIIMKNISVVEKFSSVNAICTDKVGAFSKDKVKAVKVYTDGNIVDTYGQFLDNNEQGAKNGNLYRILSIGVLCNDTKTNVGKIVSPKNDLIELALIAFGLENGMDKKRLDREHRRVLQIPFDTERRIMTTINVIDENYRANIKGTVDSLLSRCTHIMKNGVETEITEEDINAIKKADITMSIESLSVIGFAYRNFNYEPSRKENIESNLVFVGLVGFENVLREEAIESIKKSKALGIKPIIITEDSKLTAFAFGKKMGVISKLQEIVSGVEIDNMSDEEFERIGEKIGIFSRISPRNKVKAIKALKGYGYTTAITGSKLVDLPSLKISDIGITTSKSNIVKKLSDVLLNNINFVDILNVLEDSRKIVSVLKKVISYIVSCSVTMVTFITLIYSWKYKVPLMAVEAFWFNNIIMILSSLALIYQYKDEVLYGVESVIDKNIIKERALFIVSRGVLMGIIAFVVFVLGYSKGIGFAQVTAFTILNLNAVFFNYSFSNKLLFKSKISNLIILLNVIIQFVFSIIIYGIAIIINIAYWKTVGIFMCIWIVIAMVGKFNEEGQYD</sequence>
<dbReference type="SUPFAM" id="SSF81665">
    <property type="entry name" value="Calcium ATPase, transmembrane domain M"/>
    <property type="match status" value="1"/>
</dbReference>
<name>A0A161Y6D3_9CLOT</name>
<keyword evidence="4" id="KW-0067">ATP-binding</keyword>
<dbReference type="Proteomes" id="UP000076603">
    <property type="component" value="Unassembled WGS sequence"/>
</dbReference>
<dbReference type="OrthoDB" id="1937481at2"/>
<comment type="caution">
    <text evidence="10">The sequence shown here is derived from an EMBL/GenBank/DDBJ whole genome shotgun (WGS) entry which is preliminary data.</text>
</comment>
<dbReference type="STRING" id="1121326.CLMAG_09220"/>
<dbReference type="GO" id="GO:0005524">
    <property type="term" value="F:ATP binding"/>
    <property type="evidence" value="ECO:0007669"/>
    <property type="project" value="UniProtKB-KW"/>
</dbReference>
<organism evidence="10 11">
    <name type="scientific">Clostridium magnum DSM 2767</name>
    <dbReference type="NCBI Taxonomy" id="1121326"/>
    <lineage>
        <taxon>Bacteria</taxon>
        <taxon>Bacillati</taxon>
        <taxon>Bacillota</taxon>
        <taxon>Clostridia</taxon>
        <taxon>Eubacteriales</taxon>
        <taxon>Clostridiaceae</taxon>
        <taxon>Clostridium</taxon>
    </lineage>
</organism>
<dbReference type="GO" id="GO:0016887">
    <property type="term" value="F:ATP hydrolysis activity"/>
    <property type="evidence" value="ECO:0007669"/>
    <property type="project" value="InterPro"/>
</dbReference>
<dbReference type="GO" id="GO:0005886">
    <property type="term" value="C:plasma membrane"/>
    <property type="evidence" value="ECO:0007669"/>
    <property type="project" value="TreeGrafter"/>
</dbReference>
<feature type="transmembrane region" description="Helical" evidence="8">
    <location>
        <begin position="838"/>
        <end position="857"/>
    </location>
</feature>
<dbReference type="Gene3D" id="3.40.50.1000">
    <property type="entry name" value="HAD superfamily/HAD-like"/>
    <property type="match status" value="1"/>
</dbReference>
<dbReference type="SUPFAM" id="SSF81653">
    <property type="entry name" value="Calcium ATPase, transduction domain A"/>
    <property type="match status" value="1"/>
</dbReference>
<evidence type="ECO:0000256" key="2">
    <source>
        <dbReference type="ARBA" id="ARBA00022692"/>
    </source>
</evidence>
<dbReference type="InterPro" id="IPR023214">
    <property type="entry name" value="HAD_sf"/>
</dbReference>
<dbReference type="Gene3D" id="2.70.150.10">
    <property type="entry name" value="Calcium-transporting ATPase, cytoplasmic transduction domain A"/>
    <property type="match status" value="1"/>
</dbReference>
<feature type="transmembrane region" description="Helical" evidence="8">
    <location>
        <begin position="679"/>
        <end position="700"/>
    </location>
</feature>
<dbReference type="SUPFAM" id="SSF81660">
    <property type="entry name" value="Metal cation-transporting ATPase, ATP-binding domain N"/>
    <property type="match status" value="1"/>
</dbReference>
<dbReference type="Gene3D" id="1.20.1110.10">
    <property type="entry name" value="Calcium-transporting ATPase, transmembrane domain"/>
    <property type="match status" value="1"/>
</dbReference>